<organism evidence="2 3">
    <name type="scientific">Glonium stellatum</name>
    <dbReference type="NCBI Taxonomy" id="574774"/>
    <lineage>
        <taxon>Eukaryota</taxon>
        <taxon>Fungi</taxon>
        <taxon>Dikarya</taxon>
        <taxon>Ascomycota</taxon>
        <taxon>Pezizomycotina</taxon>
        <taxon>Dothideomycetes</taxon>
        <taxon>Pleosporomycetidae</taxon>
        <taxon>Gloniales</taxon>
        <taxon>Gloniaceae</taxon>
        <taxon>Glonium</taxon>
    </lineage>
</organism>
<evidence type="ECO:0000256" key="1">
    <source>
        <dbReference type="SAM" id="MobiDB-lite"/>
    </source>
</evidence>
<gene>
    <name evidence="2" type="ORF">AOQ84DRAFT_357361</name>
</gene>
<proteinExistence type="predicted"/>
<dbReference type="Proteomes" id="UP000250140">
    <property type="component" value="Unassembled WGS sequence"/>
</dbReference>
<feature type="region of interest" description="Disordered" evidence="1">
    <location>
        <begin position="30"/>
        <end position="49"/>
    </location>
</feature>
<dbReference type="EMBL" id="KV750949">
    <property type="protein sequence ID" value="OCL02484.1"/>
    <property type="molecule type" value="Genomic_DNA"/>
</dbReference>
<feature type="non-terminal residue" evidence="2">
    <location>
        <position position="127"/>
    </location>
</feature>
<dbReference type="AlphaFoldDB" id="A0A8E2EPI7"/>
<name>A0A8E2EPI7_9PEZI</name>
<keyword evidence="3" id="KW-1185">Reference proteome</keyword>
<evidence type="ECO:0000313" key="2">
    <source>
        <dbReference type="EMBL" id="OCL02484.1"/>
    </source>
</evidence>
<sequence>MYLKVVAPLVRDKPAAIRCGAFTKNTPCGSPAWQPPPTTADPQRHHQAKGKKKVSIRAVLLPGRRDPWACVSRRCSCFTTSRDVGSCASSYSDHKRNVVRAPVATLFVPRLGLAISVVGWGGLMVVT</sequence>
<reference evidence="2 3" key="1">
    <citation type="journal article" date="2016" name="Nat. Commun.">
        <title>Ectomycorrhizal ecology is imprinted in the genome of the dominant symbiotic fungus Cenococcum geophilum.</title>
        <authorList>
            <consortium name="DOE Joint Genome Institute"/>
            <person name="Peter M."/>
            <person name="Kohler A."/>
            <person name="Ohm R.A."/>
            <person name="Kuo A."/>
            <person name="Krutzmann J."/>
            <person name="Morin E."/>
            <person name="Arend M."/>
            <person name="Barry K.W."/>
            <person name="Binder M."/>
            <person name="Choi C."/>
            <person name="Clum A."/>
            <person name="Copeland A."/>
            <person name="Grisel N."/>
            <person name="Haridas S."/>
            <person name="Kipfer T."/>
            <person name="LaButti K."/>
            <person name="Lindquist E."/>
            <person name="Lipzen A."/>
            <person name="Maire R."/>
            <person name="Meier B."/>
            <person name="Mihaltcheva S."/>
            <person name="Molinier V."/>
            <person name="Murat C."/>
            <person name="Poggeler S."/>
            <person name="Quandt C.A."/>
            <person name="Sperisen C."/>
            <person name="Tritt A."/>
            <person name="Tisserant E."/>
            <person name="Crous P.W."/>
            <person name="Henrissat B."/>
            <person name="Nehls U."/>
            <person name="Egli S."/>
            <person name="Spatafora J.W."/>
            <person name="Grigoriev I.V."/>
            <person name="Martin F.M."/>
        </authorList>
    </citation>
    <scope>NUCLEOTIDE SEQUENCE [LARGE SCALE GENOMIC DNA]</scope>
    <source>
        <strain evidence="2 3">CBS 207.34</strain>
    </source>
</reference>
<accession>A0A8E2EPI7</accession>
<protein>
    <submittedName>
        <fullName evidence="2">Uncharacterized protein</fullName>
    </submittedName>
</protein>
<evidence type="ECO:0000313" key="3">
    <source>
        <dbReference type="Proteomes" id="UP000250140"/>
    </source>
</evidence>